<keyword evidence="4" id="KW-0378">Hydrolase</keyword>
<dbReference type="Gene3D" id="3.40.50.300">
    <property type="entry name" value="P-loop containing nucleotide triphosphate hydrolases"/>
    <property type="match status" value="1"/>
</dbReference>
<feature type="transmembrane region" description="Helical" evidence="2">
    <location>
        <begin position="238"/>
        <end position="256"/>
    </location>
</feature>
<comment type="caution">
    <text evidence="4">The sequence shown here is derived from an EMBL/GenBank/DDBJ whole genome shotgun (WGS) entry which is preliminary data.</text>
</comment>
<dbReference type="GO" id="GO:0004176">
    <property type="term" value="F:ATP-dependent peptidase activity"/>
    <property type="evidence" value="ECO:0007669"/>
    <property type="project" value="TreeGrafter"/>
</dbReference>
<dbReference type="AlphaFoldDB" id="A0A8X7BU79"/>
<keyword evidence="4" id="KW-0645">Protease</keyword>
<evidence type="ECO:0000256" key="1">
    <source>
        <dbReference type="RuleBase" id="RU003651"/>
    </source>
</evidence>
<evidence type="ECO:0000256" key="2">
    <source>
        <dbReference type="SAM" id="Phobius"/>
    </source>
</evidence>
<dbReference type="GO" id="GO:0007005">
    <property type="term" value="P:mitochondrion organization"/>
    <property type="evidence" value="ECO:0007669"/>
    <property type="project" value="TreeGrafter"/>
</dbReference>
<name>A0A8X7BU79_9ARAC</name>
<gene>
    <name evidence="4" type="primary">ymel-1</name>
    <name evidence="4" type="ORF">TNIN_135451</name>
</gene>
<dbReference type="PANTHER" id="PTHR23076:SF97">
    <property type="entry name" value="ATP-DEPENDENT ZINC METALLOPROTEASE YME1L1"/>
    <property type="match status" value="1"/>
</dbReference>
<keyword evidence="2" id="KW-0472">Membrane</keyword>
<dbReference type="InterPro" id="IPR003959">
    <property type="entry name" value="ATPase_AAA_core"/>
</dbReference>
<dbReference type="GO" id="GO:0005743">
    <property type="term" value="C:mitochondrial inner membrane"/>
    <property type="evidence" value="ECO:0007669"/>
    <property type="project" value="TreeGrafter"/>
</dbReference>
<dbReference type="FunFam" id="3.40.50.300:FF:000175">
    <property type="entry name" value="ATP-dependent zinc metalloprotease FTSH 4"/>
    <property type="match status" value="1"/>
</dbReference>
<dbReference type="CDD" id="cd19501">
    <property type="entry name" value="RecA-like_FtsH"/>
    <property type="match status" value="1"/>
</dbReference>
<dbReference type="InterPro" id="IPR003593">
    <property type="entry name" value="AAA+_ATPase"/>
</dbReference>
<dbReference type="PANTHER" id="PTHR23076">
    <property type="entry name" value="METALLOPROTEASE M41 FTSH"/>
    <property type="match status" value="1"/>
</dbReference>
<keyword evidence="1" id="KW-0547">Nucleotide-binding</keyword>
<dbReference type="GO" id="GO:0005524">
    <property type="term" value="F:ATP binding"/>
    <property type="evidence" value="ECO:0007669"/>
    <property type="project" value="UniProtKB-KW"/>
</dbReference>
<keyword evidence="5" id="KW-1185">Reference proteome</keyword>
<keyword evidence="1" id="KW-0067">ATP-binding</keyword>
<keyword evidence="2" id="KW-1133">Transmembrane helix</keyword>
<dbReference type="InterPro" id="IPR027417">
    <property type="entry name" value="P-loop_NTPase"/>
</dbReference>
<protein>
    <submittedName>
        <fullName evidence="4">ATP-dependent zinc metalloprotease YME1 homolog</fullName>
    </submittedName>
</protein>
<dbReference type="InterPro" id="IPR003960">
    <property type="entry name" value="ATPase_AAA_CS"/>
</dbReference>
<dbReference type="GO" id="GO:0008237">
    <property type="term" value="F:metallopeptidase activity"/>
    <property type="evidence" value="ECO:0007669"/>
    <property type="project" value="UniProtKB-KW"/>
</dbReference>
<dbReference type="GO" id="GO:0016887">
    <property type="term" value="F:ATP hydrolysis activity"/>
    <property type="evidence" value="ECO:0007669"/>
    <property type="project" value="InterPro"/>
</dbReference>
<comment type="similarity">
    <text evidence="1">Belongs to the AAA ATPase family.</text>
</comment>
<sequence length="453" mass="50766">MLQFGTPVYSLSQLFVPLKNVASIFSGYANKISVKIREKKKINNYDSKDIMCASSLQEVLTNIDPSLVRMCSYLISKQQIDVLDQGLTLNPVIYSSCETFFENKYGFPEAELCRSYLIPRSNNLFSSQLYFTVLQSRGFKTRTFKKVTGLRTNTVNIGSPTSWFERLPVLRGWSSKDKTKIQSDVEQQKKLKTLLSDESLTPEEQQRLRIAFAEGYTAADSKEKASSKLGMFNIFRDLLGIILILYILTSVMTGSFRRVFMGTANEVYPEEIDVTFNDVKGVDEAKQELQEIVEFLKNPEKFSALGGKLPNGVLLVGPPGTGKTLLARAVAGEAEVPFFHAAGPEFDEILVGQGARRVRDLFSRAKSRAPCVIFIDEIDSVGAKRSNSLLHPYANQTINQLLTEMDGFRQNEGVIVLGATNRRDDLDKALLRPGRFDVEINVSVPDLNGRKKY</sequence>
<dbReference type="PROSITE" id="PS00674">
    <property type="entry name" value="AAA"/>
    <property type="match status" value="1"/>
</dbReference>
<evidence type="ECO:0000313" key="4">
    <source>
        <dbReference type="EMBL" id="GFY44070.1"/>
    </source>
</evidence>
<proteinExistence type="inferred from homology"/>
<dbReference type="EMBL" id="BMAV01004033">
    <property type="protein sequence ID" value="GFY44070.1"/>
    <property type="molecule type" value="Genomic_DNA"/>
</dbReference>
<evidence type="ECO:0000313" key="5">
    <source>
        <dbReference type="Proteomes" id="UP000886998"/>
    </source>
</evidence>
<dbReference type="Pfam" id="PF00004">
    <property type="entry name" value="AAA"/>
    <property type="match status" value="1"/>
</dbReference>
<evidence type="ECO:0000259" key="3">
    <source>
        <dbReference type="SMART" id="SM00382"/>
    </source>
</evidence>
<organism evidence="4 5">
    <name type="scientific">Trichonephila inaurata madagascariensis</name>
    <dbReference type="NCBI Taxonomy" id="2747483"/>
    <lineage>
        <taxon>Eukaryota</taxon>
        <taxon>Metazoa</taxon>
        <taxon>Ecdysozoa</taxon>
        <taxon>Arthropoda</taxon>
        <taxon>Chelicerata</taxon>
        <taxon>Arachnida</taxon>
        <taxon>Araneae</taxon>
        <taxon>Araneomorphae</taxon>
        <taxon>Entelegynae</taxon>
        <taxon>Araneoidea</taxon>
        <taxon>Nephilidae</taxon>
        <taxon>Trichonephila</taxon>
        <taxon>Trichonephila inaurata</taxon>
    </lineage>
</organism>
<accession>A0A8X7BU79</accession>
<dbReference type="GO" id="GO:0006515">
    <property type="term" value="P:protein quality control for misfolded or incompletely synthesized proteins"/>
    <property type="evidence" value="ECO:0007669"/>
    <property type="project" value="TreeGrafter"/>
</dbReference>
<reference evidence="4" key="1">
    <citation type="submission" date="2020-08" db="EMBL/GenBank/DDBJ databases">
        <title>Multicomponent nature underlies the extraordinary mechanical properties of spider dragline silk.</title>
        <authorList>
            <person name="Kono N."/>
            <person name="Nakamura H."/>
            <person name="Mori M."/>
            <person name="Yoshida Y."/>
            <person name="Ohtoshi R."/>
            <person name="Malay A.D."/>
            <person name="Moran D.A.P."/>
            <person name="Tomita M."/>
            <person name="Numata K."/>
            <person name="Arakawa K."/>
        </authorList>
    </citation>
    <scope>NUCLEOTIDE SEQUENCE</scope>
</reference>
<keyword evidence="2" id="KW-0812">Transmembrane</keyword>
<keyword evidence="4" id="KW-0482">Metalloprotease</keyword>
<dbReference type="Proteomes" id="UP000886998">
    <property type="component" value="Unassembled WGS sequence"/>
</dbReference>
<feature type="domain" description="AAA+ ATPase" evidence="3">
    <location>
        <begin position="309"/>
        <end position="446"/>
    </location>
</feature>
<dbReference type="SUPFAM" id="SSF52540">
    <property type="entry name" value="P-loop containing nucleoside triphosphate hydrolases"/>
    <property type="match status" value="1"/>
</dbReference>
<dbReference type="OrthoDB" id="1413014at2759"/>
<dbReference type="SMART" id="SM00382">
    <property type="entry name" value="AAA"/>
    <property type="match status" value="1"/>
</dbReference>